<dbReference type="InterPro" id="IPR036390">
    <property type="entry name" value="WH_DNA-bd_sf"/>
</dbReference>
<keyword evidence="1" id="KW-0805">Transcription regulation</keyword>
<dbReference type="PANTHER" id="PTHR44846:SF1">
    <property type="entry name" value="MANNOSYL-D-GLYCERATE TRANSPORT_METABOLISM SYSTEM REPRESSOR MNGR-RELATED"/>
    <property type="match status" value="1"/>
</dbReference>
<evidence type="ECO:0000259" key="4">
    <source>
        <dbReference type="PROSITE" id="PS50949"/>
    </source>
</evidence>
<feature type="domain" description="HTH gntR-type" evidence="4">
    <location>
        <begin position="5"/>
        <end position="72"/>
    </location>
</feature>
<dbReference type="InterPro" id="IPR036388">
    <property type="entry name" value="WH-like_DNA-bd_sf"/>
</dbReference>
<protein>
    <submittedName>
        <fullName evidence="5">GntR family transcriptional regulator</fullName>
    </submittedName>
</protein>
<dbReference type="EMBL" id="BSUO01000001">
    <property type="protein sequence ID" value="GMA42180.1"/>
    <property type="molecule type" value="Genomic_DNA"/>
</dbReference>
<dbReference type="InterPro" id="IPR011663">
    <property type="entry name" value="UTRA"/>
</dbReference>
<dbReference type="PRINTS" id="PR00035">
    <property type="entry name" value="HTHGNTR"/>
</dbReference>
<evidence type="ECO:0000313" key="5">
    <source>
        <dbReference type="EMBL" id="GMA42180.1"/>
    </source>
</evidence>
<evidence type="ECO:0000256" key="2">
    <source>
        <dbReference type="ARBA" id="ARBA00023125"/>
    </source>
</evidence>
<keyword evidence="6" id="KW-1185">Reference proteome</keyword>
<dbReference type="PROSITE" id="PS50949">
    <property type="entry name" value="HTH_GNTR"/>
    <property type="match status" value="1"/>
</dbReference>
<accession>A0ABQ6IY02</accession>
<proteinExistence type="predicted"/>
<evidence type="ECO:0000256" key="1">
    <source>
        <dbReference type="ARBA" id="ARBA00023015"/>
    </source>
</evidence>
<evidence type="ECO:0000256" key="3">
    <source>
        <dbReference type="ARBA" id="ARBA00023163"/>
    </source>
</evidence>
<reference evidence="6" key="1">
    <citation type="journal article" date="2019" name="Int. J. Syst. Evol. Microbiol.">
        <title>The Global Catalogue of Microorganisms (GCM) 10K type strain sequencing project: providing services to taxonomists for standard genome sequencing and annotation.</title>
        <authorList>
            <consortium name="The Broad Institute Genomics Platform"/>
            <consortium name="The Broad Institute Genome Sequencing Center for Infectious Disease"/>
            <person name="Wu L."/>
            <person name="Ma J."/>
        </authorList>
    </citation>
    <scope>NUCLEOTIDE SEQUENCE [LARGE SCALE GENOMIC DNA]</scope>
    <source>
        <strain evidence="6">NBRC 113072</strain>
    </source>
</reference>
<organism evidence="5 6">
    <name type="scientific">Mobilicoccus caccae</name>
    <dbReference type="NCBI Taxonomy" id="1859295"/>
    <lineage>
        <taxon>Bacteria</taxon>
        <taxon>Bacillati</taxon>
        <taxon>Actinomycetota</taxon>
        <taxon>Actinomycetes</taxon>
        <taxon>Micrococcales</taxon>
        <taxon>Dermatophilaceae</taxon>
        <taxon>Mobilicoccus</taxon>
    </lineage>
</organism>
<dbReference type="SMART" id="SM00866">
    <property type="entry name" value="UTRA"/>
    <property type="match status" value="1"/>
</dbReference>
<dbReference type="SUPFAM" id="SSF64288">
    <property type="entry name" value="Chorismate lyase-like"/>
    <property type="match status" value="1"/>
</dbReference>
<dbReference type="PANTHER" id="PTHR44846">
    <property type="entry name" value="MANNOSYL-D-GLYCERATE TRANSPORT/METABOLISM SYSTEM REPRESSOR MNGR-RELATED"/>
    <property type="match status" value="1"/>
</dbReference>
<dbReference type="Gene3D" id="3.40.1410.10">
    <property type="entry name" value="Chorismate lyase-like"/>
    <property type="match status" value="1"/>
</dbReference>
<comment type="caution">
    <text evidence="5">The sequence shown here is derived from an EMBL/GenBank/DDBJ whole genome shotgun (WGS) entry which is preliminary data.</text>
</comment>
<dbReference type="Pfam" id="PF07702">
    <property type="entry name" value="UTRA"/>
    <property type="match status" value="1"/>
</dbReference>
<dbReference type="SMART" id="SM00345">
    <property type="entry name" value="HTH_GNTR"/>
    <property type="match status" value="1"/>
</dbReference>
<keyword evidence="3" id="KW-0804">Transcription</keyword>
<dbReference type="Pfam" id="PF00392">
    <property type="entry name" value="GntR"/>
    <property type="match status" value="1"/>
</dbReference>
<dbReference type="InterPro" id="IPR000524">
    <property type="entry name" value="Tscrpt_reg_HTH_GntR"/>
</dbReference>
<keyword evidence="2" id="KW-0238">DNA-binding</keyword>
<dbReference type="InterPro" id="IPR028978">
    <property type="entry name" value="Chorismate_lyase_/UTRA_dom_sf"/>
</dbReference>
<sequence length="246" mass="26708">MASDAPLYAQVEEALVARFGVDLHPGDRLPTEDDLIEEFGVSRITVRRAIQNLVTRHLVVTKRGRGSFVATPSFSQPLTALTGFVEDMNALGLRSHARVLLIEEVTAPAEVRAALEVPLGAKVTHIERVRLAAGHPVSFDETYLPTELGRLVAQDDLENEPIFTLLESRHNTPLIEAAYALQASTAEAAVADALEIAEGSAIFRIERTSFTTGQKPVDYEVLHYRGDAITFTTRLPRPGAGSGGDQ</sequence>
<dbReference type="RefSeq" id="WP_284305627.1">
    <property type="nucleotide sequence ID" value="NZ_BSUO01000001.1"/>
</dbReference>
<dbReference type="Gene3D" id="1.10.10.10">
    <property type="entry name" value="Winged helix-like DNA-binding domain superfamily/Winged helix DNA-binding domain"/>
    <property type="match status" value="1"/>
</dbReference>
<evidence type="ECO:0000313" key="6">
    <source>
        <dbReference type="Proteomes" id="UP001157126"/>
    </source>
</evidence>
<dbReference type="SUPFAM" id="SSF46785">
    <property type="entry name" value="Winged helix' DNA-binding domain"/>
    <property type="match status" value="1"/>
</dbReference>
<dbReference type="CDD" id="cd07377">
    <property type="entry name" value="WHTH_GntR"/>
    <property type="match status" value="1"/>
</dbReference>
<dbReference type="Proteomes" id="UP001157126">
    <property type="component" value="Unassembled WGS sequence"/>
</dbReference>
<name>A0ABQ6IY02_9MICO</name>
<gene>
    <name evidence="5" type="ORF">GCM10025883_42250</name>
</gene>
<dbReference type="InterPro" id="IPR050679">
    <property type="entry name" value="Bact_HTH_transcr_reg"/>
</dbReference>